<keyword evidence="1" id="KW-0472">Membrane</keyword>
<keyword evidence="1" id="KW-0812">Transmembrane</keyword>
<feature type="transmembrane region" description="Helical" evidence="1">
    <location>
        <begin position="12"/>
        <end position="44"/>
    </location>
</feature>
<feature type="transmembrane region" description="Helical" evidence="1">
    <location>
        <begin position="118"/>
        <end position="135"/>
    </location>
</feature>
<proteinExistence type="predicted"/>
<feature type="transmembrane region" description="Helical" evidence="1">
    <location>
        <begin position="214"/>
        <end position="239"/>
    </location>
</feature>
<evidence type="ECO:0000313" key="2">
    <source>
        <dbReference type="EMBL" id="WEL37847.1"/>
    </source>
</evidence>
<reference evidence="2 3" key="1">
    <citation type="submission" date="2023-02" db="EMBL/GenBank/DDBJ databases">
        <title>Encephalitozoon hellem ATCC 50451 complete genome.</title>
        <authorList>
            <person name="Mascarenhas dos Santos A.C."/>
            <person name="Julian A.T."/>
            <person name="Pombert J.-F."/>
        </authorList>
    </citation>
    <scope>NUCLEOTIDE SEQUENCE [LARGE SCALE GENOMIC DNA]</scope>
    <source>
        <strain evidence="2 3">ATCC 50451</strain>
    </source>
</reference>
<keyword evidence="1" id="KW-1133">Transmembrane helix</keyword>
<gene>
    <name evidence="2" type="ORF">PFJ87_01g01010</name>
</gene>
<protein>
    <submittedName>
        <fullName evidence="2">Uncharacterized protein</fullName>
    </submittedName>
</protein>
<evidence type="ECO:0000256" key="1">
    <source>
        <dbReference type="SAM" id="Phobius"/>
    </source>
</evidence>
<feature type="transmembrane region" description="Helical" evidence="1">
    <location>
        <begin position="56"/>
        <end position="83"/>
    </location>
</feature>
<sequence>MESPGCLRRQAVLYSVPLLLVASHFPGPYLFVLSIPSSLFAFLIPGTKRRMYISNLLFILSLLFPGLYFLCYGFTIAAIYVSVSNLCMGRFRKENLVIAGMMESMGMLLSLYSLRNNVVSICLATFYFLFIHRLMSPPIESDNYGQAYKKIAWLLREASFTDRANEYREVVGCRSIVVPEFKIDLWTPLLMGRLSCLAKAVICCSSLIPIGKSYWMSFVVYSLSFLPVEWACMCLSFFCDFGSGHPFYRLVSAQALYLMTR</sequence>
<accession>A0ABY8CG51</accession>
<name>A0ABY8CG51_ENCHE</name>
<evidence type="ECO:0000313" key="3">
    <source>
        <dbReference type="Proteomes" id="UP001217963"/>
    </source>
</evidence>
<keyword evidence="3" id="KW-1185">Reference proteome</keyword>
<dbReference type="EMBL" id="CP119062">
    <property type="protein sequence ID" value="WEL37847.1"/>
    <property type="molecule type" value="Genomic_DNA"/>
</dbReference>
<dbReference type="Proteomes" id="UP001217963">
    <property type="component" value="Chromosome I"/>
</dbReference>
<organism evidence="2 3">
    <name type="scientific">Encephalitozoon hellem</name>
    <name type="common">Microsporidian parasite</name>
    <dbReference type="NCBI Taxonomy" id="27973"/>
    <lineage>
        <taxon>Eukaryota</taxon>
        <taxon>Fungi</taxon>
        <taxon>Fungi incertae sedis</taxon>
        <taxon>Microsporidia</taxon>
        <taxon>Unikaryonidae</taxon>
        <taxon>Encephalitozoon</taxon>
    </lineage>
</organism>